<evidence type="ECO:0000313" key="1">
    <source>
        <dbReference type="EMBL" id="MBB4676291.1"/>
    </source>
</evidence>
<dbReference type="Proteomes" id="UP000533598">
    <property type="component" value="Unassembled WGS sequence"/>
</dbReference>
<comment type="caution">
    <text evidence="1">The sequence shown here is derived from an EMBL/GenBank/DDBJ whole genome shotgun (WGS) entry which is preliminary data.</text>
</comment>
<organism evidence="1 2">
    <name type="scientific">Crossiella cryophila</name>
    <dbReference type="NCBI Taxonomy" id="43355"/>
    <lineage>
        <taxon>Bacteria</taxon>
        <taxon>Bacillati</taxon>
        <taxon>Actinomycetota</taxon>
        <taxon>Actinomycetes</taxon>
        <taxon>Pseudonocardiales</taxon>
        <taxon>Pseudonocardiaceae</taxon>
        <taxon>Crossiella</taxon>
    </lineage>
</organism>
<accession>A0A7W7CAF1</accession>
<sequence>MSRGDSQDLALRATRLTNLAGTLTVGTIEDSIRMAMTQLGPLTGDADRLADLAGAYRAAATELRDTGAELLAEYADNQPWQGKAAAEAATVISAEGRRLGEDAEILGATAALLAGHAERFAQARREHEELHQRLVDLGHKVSLLLPVLALDPGSALAFTGLVSDALTDSAALLDAVRSDADGLADGLRRMQDGGVAAARELTATTAAR</sequence>
<evidence type="ECO:0000313" key="2">
    <source>
        <dbReference type="Proteomes" id="UP000533598"/>
    </source>
</evidence>
<dbReference type="EMBL" id="JACHMH010000001">
    <property type="protein sequence ID" value="MBB4676291.1"/>
    <property type="molecule type" value="Genomic_DNA"/>
</dbReference>
<gene>
    <name evidence="1" type="ORF">HNR67_002409</name>
</gene>
<name>A0A7W7CAF1_9PSEU</name>
<keyword evidence="2" id="KW-1185">Reference proteome</keyword>
<dbReference type="AlphaFoldDB" id="A0A7W7CAF1"/>
<dbReference type="SUPFAM" id="SSF140453">
    <property type="entry name" value="EsxAB dimer-like"/>
    <property type="match status" value="1"/>
</dbReference>
<dbReference type="InterPro" id="IPR036689">
    <property type="entry name" value="ESAT-6-like_sf"/>
</dbReference>
<dbReference type="RefSeq" id="WP_185002136.1">
    <property type="nucleotide sequence ID" value="NZ_BAAAUI010000029.1"/>
</dbReference>
<proteinExistence type="predicted"/>
<reference evidence="1 2" key="1">
    <citation type="submission" date="2020-08" db="EMBL/GenBank/DDBJ databases">
        <title>Sequencing the genomes of 1000 actinobacteria strains.</title>
        <authorList>
            <person name="Klenk H.-P."/>
        </authorList>
    </citation>
    <scope>NUCLEOTIDE SEQUENCE [LARGE SCALE GENOMIC DNA]</scope>
    <source>
        <strain evidence="1 2">DSM 44230</strain>
    </source>
</reference>
<protein>
    <submittedName>
        <fullName evidence="1">Uncharacterized protein YukE</fullName>
    </submittedName>
</protein>